<keyword evidence="2" id="KW-0540">Nuclease</keyword>
<evidence type="ECO:0000313" key="2">
    <source>
        <dbReference type="EMBL" id="MDH7960663.1"/>
    </source>
</evidence>
<keyword evidence="2" id="KW-0255">Endonuclease</keyword>
<protein>
    <submittedName>
        <fullName evidence="2">Endonuclease/exonuclease/phosphatase family protein</fullName>
    </submittedName>
</protein>
<proteinExistence type="predicted"/>
<dbReference type="AlphaFoldDB" id="A0AA43PFB9"/>
<organism evidence="2 3">
    <name type="scientific">Lactococcus garvieae</name>
    <dbReference type="NCBI Taxonomy" id="1363"/>
    <lineage>
        <taxon>Bacteria</taxon>
        <taxon>Bacillati</taxon>
        <taxon>Bacillota</taxon>
        <taxon>Bacilli</taxon>
        <taxon>Lactobacillales</taxon>
        <taxon>Streptococcaceae</taxon>
        <taxon>Lactococcus</taxon>
    </lineage>
</organism>
<comment type="caution">
    <text evidence="2">The sequence shown here is derived from an EMBL/GenBank/DDBJ whole genome shotgun (WGS) entry which is preliminary data.</text>
</comment>
<gene>
    <name evidence="2" type="ORF">QHR29_09340</name>
</gene>
<feature type="domain" description="Endonuclease/exonuclease/phosphatase" evidence="1">
    <location>
        <begin position="11"/>
        <end position="228"/>
    </location>
</feature>
<keyword evidence="2" id="KW-0378">Hydrolase</keyword>
<dbReference type="EMBL" id="JARYTV010000012">
    <property type="protein sequence ID" value="MDH7960663.1"/>
    <property type="molecule type" value="Genomic_DNA"/>
</dbReference>
<dbReference type="InterPro" id="IPR036691">
    <property type="entry name" value="Endo/exonu/phosph_ase_sf"/>
</dbReference>
<evidence type="ECO:0000313" key="3">
    <source>
        <dbReference type="Proteomes" id="UP001157396"/>
    </source>
</evidence>
<dbReference type="InterPro" id="IPR005135">
    <property type="entry name" value="Endo/exonuclease/phosphatase"/>
</dbReference>
<dbReference type="RefSeq" id="WP_248536794.1">
    <property type="nucleotide sequence ID" value="NZ_AP026069.1"/>
</dbReference>
<dbReference type="SUPFAM" id="SSF56219">
    <property type="entry name" value="DNase I-like"/>
    <property type="match status" value="1"/>
</dbReference>
<reference evidence="2" key="1">
    <citation type="submission" date="2023-04" db="EMBL/GenBank/DDBJ databases">
        <title>Genomic analysis of Lactococcus garvieae isolates.</title>
        <authorList>
            <person name="Zhanghang C."/>
        </authorList>
    </citation>
    <scope>NUCLEOTIDE SEQUENCE</scope>
    <source>
        <strain evidence="2">ZB-1</strain>
    </source>
</reference>
<sequence>MIILNNKLSLMSWNINQRSGFGCKENFTPIVFEEINKHNTDLIILSEFVKFPGYLTFISQLKNIGYIVMCDPRSDRGVNEILIAVKEDVLKGETFTINILPNVETKTSLYPNFLHVSLKYDGQELNIIGIRIRIRNSSPSDYQKRKLQLDSLIRYMSKIEGSIILAGDFNNGYFKDGETSTSYNGKSREFYSYPLLKEESKVAGLNLHTPKEYGSWKNMKLDHILTRGLNLINPIYDWGFTKNNNYQPNEIGVPDHAMLLATISI</sequence>
<dbReference type="GO" id="GO:0004519">
    <property type="term" value="F:endonuclease activity"/>
    <property type="evidence" value="ECO:0007669"/>
    <property type="project" value="UniProtKB-KW"/>
</dbReference>
<name>A0AA43PFB9_9LACT</name>
<dbReference type="Gene3D" id="3.60.10.10">
    <property type="entry name" value="Endonuclease/exonuclease/phosphatase"/>
    <property type="match status" value="1"/>
</dbReference>
<accession>A0AA43PFB9</accession>
<dbReference type="Proteomes" id="UP001157396">
    <property type="component" value="Unassembled WGS sequence"/>
</dbReference>
<evidence type="ECO:0000259" key="1">
    <source>
        <dbReference type="Pfam" id="PF03372"/>
    </source>
</evidence>
<dbReference type="Pfam" id="PF03372">
    <property type="entry name" value="Exo_endo_phos"/>
    <property type="match status" value="1"/>
</dbReference>